<protein>
    <recommendedName>
        <fullName evidence="4">Protein unc-45 homolog B</fullName>
    </recommendedName>
</protein>
<feature type="non-terminal residue" evidence="14">
    <location>
        <position position="935"/>
    </location>
</feature>
<evidence type="ECO:0000256" key="5">
    <source>
        <dbReference type="ARBA" id="ARBA00022473"/>
    </source>
</evidence>
<evidence type="ECO:0000256" key="9">
    <source>
        <dbReference type="ARBA" id="ARBA00022782"/>
    </source>
</evidence>
<evidence type="ECO:0000256" key="11">
    <source>
        <dbReference type="ARBA" id="ARBA00023186"/>
    </source>
</evidence>
<evidence type="ECO:0000256" key="2">
    <source>
        <dbReference type="ARBA" id="ARBA00004216"/>
    </source>
</evidence>
<dbReference type="Gene3D" id="1.25.40.10">
    <property type="entry name" value="Tetratricopeptide repeat domain"/>
    <property type="match status" value="1"/>
</dbReference>
<dbReference type="OrthoDB" id="199930at2759"/>
<dbReference type="GO" id="GO:0030154">
    <property type="term" value="P:cell differentiation"/>
    <property type="evidence" value="ECO:0007669"/>
    <property type="project" value="UniProtKB-KW"/>
</dbReference>
<gene>
    <name evidence="14" type="primary">Unc45b</name>
    <name evidence="14" type="ORF">CHLAEN_R12824</name>
</gene>
<keyword evidence="6" id="KW-0963">Cytoplasm</keyword>
<feature type="domain" description="UNC-45/Cro1/She4 central" evidence="13">
    <location>
        <begin position="341"/>
        <end position="493"/>
    </location>
</feature>
<evidence type="ECO:0000256" key="4">
    <source>
        <dbReference type="ARBA" id="ARBA00020768"/>
    </source>
</evidence>
<dbReference type="SMART" id="SM00028">
    <property type="entry name" value="TPR"/>
    <property type="match status" value="3"/>
</dbReference>
<reference evidence="14 15" key="1">
    <citation type="submission" date="2019-09" db="EMBL/GenBank/DDBJ databases">
        <title>Bird 10,000 Genomes (B10K) Project - Family phase.</title>
        <authorList>
            <person name="Zhang G."/>
        </authorList>
    </citation>
    <scope>NUCLEOTIDE SEQUENCE [LARGE SCALE GENOMIC DNA]</scope>
    <source>
        <strain evidence="14">B10K-DU-001-61</strain>
        <tissue evidence="14">Muscle</tissue>
    </source>
</reference>
<dbReference type="GO" id="GO:0030018">
    <property type="term" value="C:Z disc"/>
    <property type="evidence" value="ECO:0007669"/>
    <property type="project" value="UniProtKB-SubCell"/>
</dbReference>
<evidence type="ECO:0000256" key="10">
    <source>
        <dbReference type="ARBA" id="ARBA00022803"/>
    </source>
</evidence>
<feature type="repeat" description="TPR" evidence="12">
    <location>
        <begin position="76"/>
        <end position="109"/>
    </location>
</feature>
<evidence type="ECO:0000256" key="12">
    <source>
        <dbReference type="PROSITE-ProRule" id="PRU00339"/>
    </source>
</evidence>
<evidence type="ECO:0000313" key="15">
    <source>
        <dbReference type="Proteomes" id="UP000579406"/>
    </source>
</evidence>
<organism evidence="14 15">
    <name type="scientific">Chloroceryle aenea</name>
    <name type="common">American pygmy kingfisher</name>
    <dbReference type="NCBI Taxonomy" id="176938"/>
    <lineage>
        <taxon>Eukaryota</taxon>
        <taxon>Metazoa</taxon>
        <taxon>Chordata</taxon>
        <taxon>Craniata</taxon>
        <taxon>Vertebrata</taxon>
        <taxon>Euteleostomi</taxon>
        <taxon>Archelosauria</taxon>
        <taxon>Archosauria</taxon>
        <taxon>Dinosauria</taxon>
        <taxon>Saurischia</taxon>
        <taxon>Theropoda</taxon>
        <taxon>Coelurosauria</taxon>
        <taxon>Aves</taxon>
        <taxon>Neognathae</taxon>
        <taxon>Neoaves</taxon>
        <taxon>Telluraves</taxon>
        <taxon>Coraciimorphae</taxon>
        <taxon>Coraciiformes</taxon>
        <taxon>Cerylidae</taxon>
        <taxon>Chloroceryle</taxon>
    </lineage>
</organism>
<evidence type="ECO:0000313" key="14">
    <source>
        <dbReference type="EMBL" id="NXI59379.1"/>
    </source>
</evidence>
<comment type="subcellular location">
    <subcellularLocation>
        <location evidence="1">Cytoplasm</location>
        <location evidence="1">Myofibril</location>
        <location evidence="1">Sarcomere</location>
        <location evidence="1">A band</location>
    </subcellularLocation>
    <subcellularLocation>
        <location evidence="2">Cytoplasm</location>
        <location evidence="2">Myofibril</location>
        <location evidence="2">Sarcomere</location>
        <location evidence="2">Z line</location>
    </subcellularLocation>
    <subcellularLocation>
        <location evidence="3">Cytoplasm</location>
        <location evidence="3">Perinuclear region</location>
    </subcellularLocation>
</comment>
<evidence type="ECO:0000259" key="13">
    <source>
        <dbReference type="Pfam" id="PF11701"/>
    </source>
</evidence>
<keyword evidence="8" id="KW-0677">Repeat</keyword>
<dbReference type="Gene3D" id="1.25.10.10">
    <property type="entry name" value="Leucine-rich Repeat Variant"/>
    <property type="match status" value="2"/>
</dbReference>
<dbReference type="InterPro" id="IPR011989">
    <property type="entry name" value="ARM-like"/>
</dbReference>
<keyword evidence="10 12" id="KW-0802">TPR repeat</keyword>
<evidence type="ECO:0000256" key="8">
    <source>
        <dbReference type="ARBA" id="ARBA00022737"/>
    </source>
</evidence>
<dbReference type="GO" id="GO:0031672">
    <property type="term" value="C:A band"/>
    <property type="evidence" value="ECO:0007669"/>
    <property type="project" value="UniProtKB-SubCell"/>
</dbReference>
<dbReference type="InterPro" id="IPR016024">
    <property type="entry name" value="ARM-type_fold"/>
</dbReference>
<accession>A0A7K9UF00</accession>
<dbReference type="GO" id="GO:0007517">
    <property type="term" value="P:muscle organ development"/>
    <property type="evidence" value="ECO:0007669"/>
    <property type="project" value="UniProtKB-KW"/>
</dbReference>
<dbReference type="InterPro" id="IPR011990">
    <property type="entry name" value="TPR-like_helical_dom_sf"/>
</dbReference>
<dbReference type="FunFam" id="1.25.10.10:FF:000043">
    <property type="entry name" value="Unc-45 myosin chaperone B"/>
    <property type="match status" value="1"/>
</dbReference>
<sequence>QMEDPIQLKEEGNKYFQANDYEKAVQSYTQAIKLNKDKALQAVLYRNRAACFLKKEEYAKAASDASRAIDINASDIKALYRRSQALEKLGKLDQAFKDAQKCATIEPRNKNFQETLRRLGANIQEKVNASQTSIQFSTDSRVQKMFEILLDENSEKEKREKAANNLIVLGREEAGAERIFQNNGVSLLLQLIETKDAELILAAVRTLSGMCTGHKARATAILHYLGIKNICMWMSVDNEEISLSVCNLLQTITDCLLGQGKEEHHGKEEAVVLDTKKDLRMITVHLLDMLVSNKVSGQGRDRALNLLNKNIPRKDLKDQDNSRTIFVIDNGLKKILKVVGQIPELPDCLPLTENTQLTASVLLNKLYDDLRCDPERDNYRVICEEYIKSKIDPQDMDKTLHAVQMVSGVLQGPFDLGNKLLGMKGIMEMMVSLCGSEREIDQLVAVEALIHASTKLSRATFIISNGVTLLKDIYKKTKNEKIKIRALVGLCKLGSAGGTDYGLRQFAEGSTEKLAKQCRKWLCNTSIDARTRKWAVEGMAYLTFDADVKDDFVEDQPALQAMFELAKTSDKTILYSVASALVNCTNSYDTKELVPELVQLAKFSKQHVPEEHPKDKKDFVVKRVKRLLKAGVVSALVCMVKADSAILTDQSKELIARVFLALCEDPKDRGTIVAQGGGKALIPLAVEGTEVGKIKASHALAKIAAISNPDIAFPGERVYEVVRPLVSLLDTERDGLQNYEALLGLTNFSGRSDKLRLKIVKEKALPDIENYMFENHDQLRQAATECMCNLVVNKEVQERFVADGNDRLKLVVLLCGEDDEKVQVAAAGALAMLTAAQKKLCSKMTQVTTQWLEILQRLCLHDNMKVQHRGLVITFNLITADKELAKKLVETELLEILTYIGKQKDDPKKQHILNVARDCLTKCMDYGLIKPLSQA</sequence>
<dbReference type="PANTHER" id="PTHR45994:SF2">
    <property type="entry name" value="PROTEIN UNC-45 HOMOLOG B"/>
    <property type="match status" value="1"/>
</dbReference>
<feature type="non-terminal residue" evidence="14">
    <location>
        <position position="1"/>
    </location>
</feature>
<comment type="caution">
    <text evidence="14">The sequence shown here is derived from an EMBL/GenBank/DDBJ whole genome shotgun (WGS) entry which is preliminary data.</text>
</comment>
<dbReference type="AlphaFoldDB" id="A0A7K9UF00"/>
<dbReference type="SMART" id="SM00185">
    <property type="entry name" value="ARM"/>
    <property type="match status" value="4"/>
</dbReference>
<dbReference type="Pfam" id="PF11701">
    <property type="entry name" value="UNC45-central"/>
    <property type="match status" value="1"/>
</dbReference>
<keyword evidence="5" id="KW-0217">Developmental protein</keyword>
<feature type="repeat" description="TPR" evidence="12">
    <location>
        <begin position="5"/>
        <end position="38"/>
    </location>
</feature>
<keyword evidence="9" id="KW-0221">Differentiation</keyword>
<dbReference type="PROSITE" id="PS50005">
    <property type="entry name" value="TPR"/>
    <property type="match status" value="2"/>
</dbReference>
<evidence type="ECO:0000256" key="6">
    <source>
        <dbReference type="ARBA" id="ARBA00022490"/>
    </source>
</evidence>
<dbReference type="EMBL" id="VWZY01012086">
    <property type="protein sequence ID" value="NXI59379.1"/>
    <property type="molecule type" value="Genomic_DNA"/>
</dbReference>
<evidence type="ECO:0000256" key="7">
    <source>
        <dbReference type="ARBA" id="ARBA00022541"/>
    </source>
</evidence>
<keyword evidence="15" id="KW-1185">Reference proteome</keyword>
<dbReference type="InterPro" id="IPR000225">
    <property type="entry name" value="Armadillo"/>
</dbReference>
<dbReference type="Pfam" id="PF13181">
    <property type="entry name" value="TPR_8"/>
    <property type="match status" value="2"/>
</dbReference>
<dbReference type="InterPro" id="IPR024660">
    <property type="entry name" value="UCS_central_dom"/>
</dbReference>
<dbReference type="PANTHER" id="PTHR45994">
    <property type="entry name" value="FI21225P1"/>
    <property type="match status" value="1"/>
</dbReference>
<dbReference type="GO" id="GO:0051879">
    <property type="term" value="F:Hsp90 protein binding"/>
    <property type="evidence" value="ECO:0007669"/>
    <property type="project" value="TreeGrafter"/>
</dbReference>
<keyword evidence="7" id="KW-0517">Myogenesis</keyword>
<dbReference type="InterPro" id="IPR019734">
    <property type="entry name" value="TPR_rpt"/>
</dbReference>
<evidence type="ECO:0000256" key="3">
    <source>
        <dbReference type="ARBA" id="ARBA00004556"/>
    </source>
</evidence>
<evidence type="ECO:0000256" key="1">
    <source>
        <dbReference type="ARBA" id="ARBA00004161"/>
    </source>
</evidence>
<keyword evidence="11" id="KW-0143">Chaperone</keyword>
<dbReference type="Proteomes" id="UP000579406">
    <property type="component" value="Unassembled WGS sequence"/>
</dbReference>
<proteinExistence type="predicted"/>
<dbReference type="SUPFAM" id="SSF48371">
    <property type="entry name" value="ARM repeat"/>
    <property type="match status" value="2"/>
</dbReference>
<dbReference type="FunFam" id="1.25.10.10:FF:000153">
    <property type="entry name" value="Unc-45 myosin chaperone B"/>
    <property type="match status" value="1"/>
</dbReference>
<dbReference type="SUPFAM" id="SSF48452">
    <property type="entry name" value="TPR-like"/>
    <property type="match status" value="1"/>
</dbReference>
<name>A0A7K9UF00_9AVES</name>
<dbReference type="FunFam" id="1.25.40.10:FF:000025">
    <property type="entry name" value="Unc-45 myosin chaperone B"/>
    <property type="match status" value="1"/>
</dbReference>
<dbReference type="GO" id="GO:0048471">
    <property type="term" value="C:perinuclear region of cytoplasm"/>
    <property type="evidence" value="ECO:0007669"/>
    <property type="project" value="UniProtKB-SubCell"/>
</dbReference>